<name>A0AAD9ZIE6_9LECA</name>
<dbReference type="Proteomes" id="UP001276659">
    <property type="component" value="Unassembled WGS sequence"/>
</dbReference>
<accession>A0AAD9ZIE6</accession>
<gene>
    <name evidence="1" type="ORF">OEA41_000493</name>
</gene>
<evidence type="ECO:0000313" key="2">
    <source>
        <dbReference type="Proteomes" id="UP001276659"/>
    </source>
</evidence>
<proteinExistence type="predicted"/>
<dbReference type="Gene3D" id="2.40.400.10">
    <property type="entry name" value="Acetoacetate decarboxylase-like"/>
    <property type="match status" value="1"/>
</dbReference>
<dbReference type="AlphaFoldDB" id="A0AAD9ZIE6"/>
<dbReference type="InterPro" id="IPR023375">
    <property type="entry name" value="ADC_dom_sf"/>
</dbReference>
<sequence>MTSLPIAPPPWTCKCEAYVLSFYNSASSGVPIDIAYDPLEANTTSFSSQEDAGKYKGGLCMAQILRYSETPVGPYDELVILPGSFNGIGPKGEKRKDSRITGIWVSSKETLINGRRNWNVPKHLARFVFTPTGSSATKVEVFPSDPSSTRPFFNTTIQPMSYVPSFPFSSTWISYLGISTHILQPPLPAGDPADLVVKTEGWRRSDPSIRCRKAKLVWMDMKQPDGARKTSSEGEGEGVALLAKEENENWWPRMRRWHIGLYLPDATLELGEPETWI</sequence>
<organism evidence="1 2">
    <name type="scientific">Lepraria neglecta</name>
    <dbReference type="NCBI Taxonomy" id="209136"/>
    <lineage>
        <taxon>Eukaryota</taxon>
        <taxon>Fungi</taxon>
        <taxon>Dikarya</taxon>
        <taxon>Ascomycota</taxon>
        <taxon>Pezizomycotina</taxon>
        <taxon>Lecanoromycetes</taxon>
        <taxon>OSLEUM clade</taxon>
        <taxon>Lecanoromycetidae</taxon>
        <taxon>Lecanorales</taxon>
        <taxon>Lecanorineae</taxon>
        <taxon>Stereocaulaceae</taxon>
        <taxon>Lepraria</taxon>
    </lineage>
</organism>
<dbReference type="EMBL" id="JASNWA010000003">
    <property type="protein sequence ID" value="KAK3178358.1"/>
    <property type="molecule type" value="Genomic_DNA"/>
</dbReference>
<dbReference type="PANTHER" id="PTHR40518:SF1">
    <property type="entry name" value="ACETOACETATE DECARBOXYLASE"/>
    <property type="match status" value="1"/>
</dbReference>
<reference evidence="1" key="1">
    <citation type="submission" date="2022-11" db="EMBL/GenBank/DDBJ databases">
        <title>Chromosomal genome sequence assembly and mating type (MAT) locus characterization of the leprose asexual lichenized fungus Lepraria neglecta (Nyl.) Erichsen.</title>
        <authorList>
            <person name="Allen J.L."/>
            <person name="Pfeffer B."/>
        </authorList>
    </citation>
    <scope>NUCLEOTIDE SEQUENCE</scope>
    <source>
        <strain evidence="1">Allen 5258</strain>
    </source>
</reference>
<keyword evidence="2" id="KW-1185">Reference proteome</keyword>
<dbReference type="PANTHER" id="PTHR40518">
    <property type="entry name" value="ACETOACETATE DECARBOXYLASE"/>
    <property type="match status" value="1"/>
</dbReference>
<comment type="caution">
    <text evidence="1">The sequence shown here is derived from an EMBL/GenBank/DDBJ whole genome shotgun (WGS) entry which is preliminary data.</text>
</comment>
<dbReference type="SUPFAM" id="SSF160104">
    <property type="entry name" value="Acetoacetate decarboxylase-like"/>
    <property type="match status" value="1"/>
</dbReference>
<protein>
    <submittedName>
        <fullName evidence="1">Uncharacterized protein</fullName>
    </submittedName>
</protein>
<evidence type="ECO:0000313" key="1">
    <source>
        <dbReference type="EMBL" id="KAK3178358.1"/>
    </source>
</evidence>